<dbReference type="EMBL" id="CP150484">
    <property type="protein sequence ID" value="WYW18858.1"/>
    <property type="molecule type" value="Genomic_DNA"/>
</dbReference>
<evidence type="ECO:0000313" key="2">
    <source>
        <dbReference type="Proteomes" id="UP001456344"/>
    </source>
</evidence>
<keyword evidence="2" id="KW-1185">Reference proteome</keyword>
<evidence type="ECO:0000313" key="1">
    <source>
        <dbReference type="EMBL" id="WYW18858.1"/>
    </source>
</evidence>
<reference evidence="1" key="1">
    <citation type="submission" date="2023-10" db="EMBL/GenBank/DDBJ databases">
        <title>Whole genome sequencing of actinobacterial strain Amycolatopsis sp. (BCA-696) identifies the underlying plant growth-promoting genes.</title>
        <authorList>
            <person name="Gandham P."/>
            <person name="Vadla N."/>
            <person name="Saji A."/>
            <person name="Srinivas V."/>
            <person name="Ruperao P."/>
            <person name="Selvanayagam S."/>
            <person name="Saxena R.K."/>
            <person name="Rathore A."/>
            <person name="Gopalakrishnan S."/>
            <person name="Thakur V."/>
        </authorList>
    </citation>
    <scope>NUCLEOTIDE SEQUENCE</scope>
    <source>
        <strain evidence="1">BCA-696</strain>
    </source>
</reference>
<gene>
    <name evidence="1" type="ORF">LCL61_25270</name>
</gene>
<accession>A0ACD5BHF5</accession>
<proteinExistence type="predicted"/>
<name>A0ACD5BHF5_9PSEU</name>
<protein>
    <submittedName>
        <fullName evidence="1">Uncharacterized protein</fullName>
    </submittedName>
</protein>
<dbReference type="Proteomes" id="UP001456344">
    <property type="component" value="Chromosome"/>
</dbReference>
<organism evidence="1 2">
    <name type="scientific">Amycolatopsis coloradensis</name>
    <dbReference type="NCBI Taxonomy" id="76021"/>
    <lineage>
        <taxon>Bacteria</taxon>
        <taxon>Bacillati</taxon>
        <taxon>Actinomycetota</taxon>
        <taxon>Actinomycetes</taxon>
        <taxon>Pseudonocardiales</taxon>
        <taxon>Pseudonocardiaceae</taxon>
        <taxon>Amycolatopsis</taxon>
    </lineage>
</organism>
<sequence length="163" mass="17404">MVITELSIWGEPAGTAIPRSSASSRSFCQSIASSAISGRTAEYASAGPGSPGEQPLFGQHAKNREQPLLGQPGSLPEFGDGHRTGAAESVVDLDVDFAQTDDVQQFSSRHGRFRLTIPLGLSGQKGPRSAEEGAARRSAPVWVASWYEQALSQSRRLLHRGCR</sequence>